<organism evidence="2">
    <name type="scientific">Salmonella phage S144</name>
    <dbReference type="NCBI Taxonomy" id="2759179"/>
    <lineage>
        <taxon>Viruses</taxon>
        <taxon>Duplodnaviria</taxon>
        <taxon>Heunggongvirae</taxon>
        <taxon>Uroviricota</taxon>
        <taxon>Caudoviricetes</taxon>
        <taxon>Loughboroughvirus</taxon>
        <taxon>Loughboroughvirus ZCSE2</taxon>
    </lineage>
</organism>
<reference evidence="2" key="1">
    <citation type="journal article" date="2020" name="Int. J. Mol. Sci.">
        <title>Phage S144, A New Polyvalent Phage Infecting Salmonella spp. and Cronobacter sakazakii.</title>
        <authorList>
            <person name="Gambino M."/>
            <person name="Norgaard Sorensen A."/>
            <person name="Ahern S."/>
            <person name="Smyrlis G."/>
            <person name="Gencay Y.E."/>
            <person name="Hendrix H."/>
            <person name="Neve H."/>
            <person name="Noben J.P."/>
            <person name="Lavigne R."/>
            <person name="Brondsted L."/>
        </authorList>
    </citation>
    <scope>NUCLEOTIDE SEQUENCE [LARGE SCALE GENOMIC DNA]</scope>
</reference>
<evidence type="ECO:0000256" key="1">
    <source>
        <dbReference type="SAM" id="MobiDB-lite"/>
    </source>
</evidence>
<protein>
    <submittedName>
        <fullName evidence="2">Uncharacterized protein</fullName>
    </submittedName>
</protein>
<sequence>MHQAKPEGSDEWGGTIDIIMLEDVRRIEFLVKGIGKQKNNVLRVHTTNGIIELKRSKAIALFREAYNNYLAVLLPVQSTPDEETSNDQTNTGSNGTADNGTAAGQPVQPEQVDGEGEGRPGTSASDNQVSS</sequence>
<evidence type="ECO:0000313" key="2">
    <source>
        <dbReference type="EMBL" id="QMV47887.1"/>
    </source>
</evidence>
<name>A0A7G5CF51_9CAUD</name>
<feature type="compositionally biased region" description="Polar residues" evidence="1">
    <location>
        <begin position="122"/>
        <end position="131"/>
    </location>
</feature>
<dbReference type="EMBL" id="MT663719">
    <property type="protein sequence ID" value="QMV47887.1"/>
    <property type="molecule type" value="Genomic_DNA"/>
</dbReference>
<feature type="region of interest" description="Disordered" evidence="1">
    <location>
        <begin position="79"/>
        <end position="131"/>
    </location>
</feature>
<proteinExistence type="predicted"/>
<dbReference type="Proteomes" id="UP000515366">
    <property type="component" value="Segment"/>
</dbReference>
<accession>A0A7G5CF51</accession>
<feature type="compositionally biased region" description="Polar residues" evidence="1">
    <location>
        <begin position="86"/>
        <end position="99"/>
    </location>
</feature>